<dbReference type="RefSeq" id="WP_011767799.1">
    <property type="nucleotide sequence ID" value="NZ_JYNL01000015.1"/>
</dbReference>
<comment type="caution">
    <text evidence="3">The sequence shown here is derived from an EMBL/GenBank/DDBJ whole genome shotgun (WGS) entry which is preliminary data.</text>
</comment>
<dbReference type="GO" id="GO:0015074">
    <property type="term" value="P:DNA integration"/>
    <property type="evidence" value="ECO:0007669"/>
    <property type="project" value="InterPro"/>
</dbReference>
<dbReference type="STRING" id="37916.MCHLDSM_01662"/>
<name>A0A0J6WFC3_9MYCO</name>
<sequence length="715" mass="79953">MTNAAVPVGVGSRIIYEGEALEIVEMHVTASSLEVLSRGLRGNVIRRLSMSELLMSDRARVLSSDEGPASDDPGEVAAVTLSAVSAAARKQALERAAHVREVLTGYRSGCQETALPYEPRTAYRSELPVMERYAAKAAELGVQSRTVERWVAQYQAHGEAGLISQRAVQPGMGGRQDPRWQQTALEVMSEYTDLSKPNEDLVIRRTRARLDARFGAGVVKVPSQRTAYRILARLEDQRPLFKQSTKRNRDIASRSNEVYGKLHPMRPGEYLLMDTTRLDVFAMDPYTLTWVNAELTVAMDWYSRCVTGLRLTPVSTKSIDAAAVLYETFRPQPAGRDWPAEAMWPPRGIPRSVLVEQDALDPGSVPAATPAVVPETLVVDHGKIYVSAHLNSVCQRLGISIQPARLRQPRDKGPVERFFSTLRVGLLQELPGYKGQDIFARGVSPEQDAWFYLDELEAIIREWIAVIYHHSAHDSLSGLGVPKLTMTPAEMFAHGVARAGYLEVPRDPDLAYEFLPVVWRVIQHYGIDVGGRRYKGDIVAGRAKEKSPYPNQKWPIAYNVDDITKVYFRDDRTRHWHPLVWEHADMLDAPMSEEILRFERTLAKAQNRYVDDPLAITSFLERRKLSVANSMAERRRALRVAREQSSLIGDLNPPPDSAELSSVATALDREPRERAHDAGADAFVDDLDEEPGDLDDADEPPLEQGSFYDGVLEVE</sequence>
<dbReference type="GO" id="GO:0003676">
    <property type="term" value="F:nucleic acid binding"/>
    <property type="evidence" value="ECO:0007669"/>
    <property type="project" value="InterPro"/>
</dbReference>
<evidence type="ECO:0000259" key="2">
    <source>
        <dbReference type="PROSITE" id="PS50994"/>
    </source>
</evidence>
<dbReference type="InterPro" id="IPR012337">
    <property type="entry name" value="RNaseH-like_sf"/>
</dbReference>
<organism evidence="3 4">
    <name type="scientific">Mycolicibacterium chlorophenolicum</name>
    <dbReference type="NCBI Taxonomy" id="37916"/>
    <lineage>
        <taxon>Bacteria</taxon>
        <taxon>Bacillati</taxon>
        <taxon>Actinomycetota</taxon>
        <taxon>Actinomycetes</taxon>
        <taxon>Mycobacteriales</taxon>
        <taxon>Mycobacteriaceae</taxon>
        <taxon>Mycolicibacterium</taxon>
    </lineage>
</organism>
<dbReference type="InterPro" id="IPR036397">
    <property type="entry name" value="RNaseH_sf"/>
</dbReference>
<dbReference type="InterPro" id="IPR009057">
    <property type="entry name" value="Homeodomain-like_sf"/>
</dbReference>
<accession>A0A0J6WFC3</accession>
<feature type="domain" description="Integrase catalytic" evidence="2">
    <location>
        <begin position="263"/>
        <end position="496"/>
    </location>
</feature>
<gene>
    <name evidence="3" type="ORF">MCHLDSM_01662</name>
</gene>
<dbReference type="InterPro" id="IPR001584">
    <property type="entry name" value="Integrase_cat-core"/>
</dbReference>
<dbReference type="Gene3D" id="3.30.420.10">
    <property type="entry name" value="Ribonuclease H-like superfamily/Ribonuclease H"/>
    <property type="match status" value="1"/>
</dbReference>
<dbReference type="SUPFAM" id="SSF53098">
    <property type="entry name" value="Ribonuclease H-like"/>
    <property type="match status" value="1"/>
</dbReference>
<keyword evidence="4" id="KW-1185">Reference proteome</keyword>
<dbReference type="Proteomes" id="UP000036513">
    <property type="component" value="Unassembled WGS sequence"/>
</dbReference>
<feature type="compositionally biased region" description="Acidic residues" evidence="1">
    <location>
        <begin position="683"/>
        <end position="701"/>
    </location>
</feature>
<feature type="region of interest" description="Disordered" evidence="1">
    <location>
        <begin position="646"/>
        <end position="715"/>
    </location>
</feature>
<protein>
    <submittedName>
        <fullName evidence="3">Integrase core domain protein</fullName>
    </submittedName>
</protein>
<proteinExistence type="predicted"/>
<evidence type="ECO:0000256" key="1">
    <source>
        <dbReference type="SAM" id="MobiDB-lite"/>
    </source>
</evidence>
<evidence type="ECO:0000313" key="3">
    <source>
        <dbReference type="EMBL" id="KMO80698.1"/>
    </source>
</evidence>
<evidence type="ECO:0000313" key="4">
    <source>
        <dbReference type="Proteomes" id="UP000036513"/>
    </source>
</evidence>
<feature type="compositionally biased region" description="Basic and acidic residues" evidence="1">
    <location>
        <begin position="667"/>
        <end position="679"/>
    </location>
</feature>
<dbReference type="PATRIC" id="fig|37916.4.peg.1561"/>
<reference evidence="3 4" key="1">
    <citation type="journal article" date="2015" name="Genome Biol. Evol.">
        <title>Characterization of Three Mycobacterium spp. with Potential Use in Bioremediation by Genome Sequencing and Comparative Genomics.</title>
        <authorList>
            <person name="Das S."/>
            <person name="Pettersson B.M."/>
            <person name="Behra P.R."/>
            <person name="Ramesh M."/>
            <person name="Dasgupta S."/>
            <person name="Bhattacharya A."/>
            <person name="Kirsebom L.A."/>
        </authorList>
    </citation>
    <scope>NUCLEOTIDE SEQUENCE [LARGE SCALE GENOMIC DNA]</scope>
    <source>
        <strain evidence="3 4">DSM 43826</strain>
    </source>
</reference>
<dbReference type="AlphaFoldDB" id="A0A0J6WFC3"/>
<dbReference type="EMBL" id="JYNL01000015">
    <property type="protein sequence ID" value="KMO80698.1"/>
    <property type="molecule type" value="Genomic_DNA"/>
</dbReference>
<dbReference type="SUPFAM" id="SSF46689">
    <property type="entry name" value="Homeodomain-like"/>
    <property type="match status" value="1"/>
</dbReference>
<dbReference type="PROSITE" id="PS50994">
    <property type="entry name" value="INTEGRASE"/>
    <property type="match status" value="1"/>
</dbReference>